<dbReference type="GO" id="GO:0005634">
    <property type="term" value="C:nucleus"/>
    <property type="evidence" value="ECO:0007669"/>
    <property type="project" value="UniProtKB-SubCell"/>
</dbReference>
<dbReference type="InterPro" id="IPR050998">
    <property type="entry name" value="FOXP"/>
</dbReference>
<dbReference type="FunFam" id="1.10.10.10:FF:000010">
    <property type="entry name" value="Forkhead box P2 isoform B"/>
    <property type="match status" value="1"/>
</dbReference>
<dbReference type="Pfam" id="PF00250">
    <property type="entry name" value="Forkhead"/>
    <property type="match status" value="1"/>
</dbReference>
<dbReference type="GO" id="GO:0000978">
    <property type="term" value="F:RNA polymerase II cis-regulatory region sequence-specific DNA binding"/>
    <property type="evidence" value="ECO:0007669"/>
    <property type="project" value="TreeGrafter"/>
</dbReference>
<dbReference type="RefSeq" id="XP_036357862.1">
    <property type="nucleotide sequence ID" value="XM_036501969.1"/>
</dbReference>
<dbReference type="PROSITE" id="PS50039">
    <property type="entry name" value="FORK_HEAD_3"/>
    <property type="match status" value="1"/>
</dbReference>
<dbReference type="Gene3D" id="1.10.10.10">
    <property type="entry name" value="Winged helix-like DNA-binding domain superfamily/Winged helix DNA-binding domain"/>
    <property type="match status" value="1"/>
</dbReference>
<name>A0A6P7S9C9_9MOLL</name>
<dbReference type="InterPro" id="IPR001766">
    <property type="entry name" value="Fork_head_dom"/>
</dbReference>
<evidence type="ECO:0000256" key="8">
    <source>
        <dbReference type="ARBA" id="ARBA00023163"/>
    </source>
</evidence>
<dbReference type="RefSeq" id="XP_036357861.1">
    <property type="nucleotide sequence ID" value="XM_036501968.1"/>
</dbReference>
<dbReference type="PANTHER" id="PTHR45796">
    <property type="entry name" value="FORKHEAD BOX P, ISOFORM C"/>
    <property type="match status" value="1"/>
</dbReference>
<dbReference type="SMART" id="SM00339">
    <property type="entry name" value="FH"/>
    <property type="match status" value="1"/>
</dbReference>
<proteinExistence type="predicted"/>
<keyword evidence="6" id="KW-0805">Transcription regulation</keyword>
<comment type="subcellular location">
    <subcellularLocation>
        <location evidence="1 10">Nucleus</location>
    </subcellularLocation>
</comment>
<evidence type="ECO:0000259" key="13">
    <source>
        <dbReference type="PROSITE" id="PS50039"/>
    </source>
</evidence>
<gene>
    <name evidence="15 16 17 18 19" type="primary">LOC115210326</name>
</gene>
<feature type="domain" description="Fork-head" evidence="13">
    <location>
        <begin position="601"/>
        <end position="693"/>
    </location>
</feature>
<evidence type="ECO:0000256" key="7">
    <source>
        <dbReference type="ARBA" id="ARBA00023125"/>
    </source>
</evidence>
<dbReference type="FunFam" id="1.20.5.340:FF:000005">
    <property type="entry name" value="Forkhead box P1, isoform CRA_f"/>
    <property type="match status" value="1"/>
</dbReference>
<feature type="compositionally biased region" description="Low complexity" evidence="12">
    <location>
        <begin position="948"/>
        <end position="961"/>
    </location>
</feature>
<keyword evidence="7 10" id="KW-0238">DNA-binding</keyword>
<dbReference type="Pfam" id="PF16159">
    <property type="entry name" value="FOXP-CC"/>
    <property type="match status" value="1"/>
</dbReference>
<dbReference type="SUPFAM" id="SSF46785">
    <property type="entry name" value="Winged helix' DNA-binding domain"/>
    <property type="match status" value="1"/>
</dbReference>
<feature type="region of interest" description="Disordered" evidence="12">
    <location>
        <begin position="886"/>
        <end position="961"/>
    </location>
</feature>
<dbReference type="InterPro" id="IPR032354">
    <property type="entry name" value="FOXP-CC"/>
</dbReference>
<evidence type="ECO:0000256" key="4">
    <source>
        <dbReference type="ARBA" id="ARBA00022771"/>
    </source>
</evidence>
<dbReference type="Proteomes" id="UP000515154">
    <property type="component" value="Linkage group LG4"/>
</dbReference>
<evidence type="ECO:0000256" key="12">
    <source>
        <dbReference type="SAM" id="MobiDB-lite"/>
    </source>
</evidence>
<feature type="region of interest" description="Disordered" evidence="12">
    <location>
        <begin position="214"/>
        <end position="241"/>
    </location>
</feature>
<sequence>MDDENSHCEEDGMMEGGSHQETAINLSTSKDLLQSCNGDLYTVARSSAALHAAENGDASQGQVQALAPHLSIKSPVTGAAKRKSKSLVDNSSSAVALQQQLAQVQAQVQQHQQQQQQQQAAVAAAAAAVQQTPLIMLAAQQGLNPQQMQQLLQQQLLNPNQLQQVMQQQTLLLQQQQQQKLQEQLLHQLNEQLQLNILQQSQLLQQQQQQQQNVSGVQSGPLHSSVTASEKNKNSKQMKQRMHELSIQQQQLIQQIQFQQRQFLLSQGIGLVQPFGVPQTAMSPAEIQQLWKEVASQSGIDGSVDSKNHLNGMATLATSVAQAAAVAAASVTSASMNPLLQTSSYLTNGIPDGYLLSGGLGGSLLNQSAVSIKQEQEASSPSHPLFRHGVCKWPGCDTPNEDFPSFIKHLNSEHQLDDRSTAQARVQMQVVSQLEIQLIREKDLLQAMMQHLHMKPQVDKSDIILPVLPKQQPHQQQQQTQQALQQAHMDITSQLPSIPPLSNASNVPLLTSTPAMSLSPTTTCTSPQMVISTAHPAHSPVQQSPQHQQQASSSVGPIRRRVSDKCNLPISAGMQRDMENAFLSFVEIQRNREFYRTTDVRPPFTYASLIRQAIIESPHRQLTLSEIYQWFANTFAYFRRNEATWKNAIRTNLSLHKCFVRYEDDFGSFWMVDDFEFVRRRHLTRGRPRKYHESDTAAQNLSMKSSNINQDPSLFGDNLNASLRAALGENNLSLIANGQLSAGGVDGVEDLSMKSQGSHLGNLNTESISEEELLLSIKQEPPCEIESNGMNHSSSLLRPSELAMLSSPDPGLMSSSETATMVGGALKSSLMVGGASKSSVMCNHASDHSDMSPSIMCPTSNPSLLCSTADGPSSMCSVSSETAAMSQASDPCPSPTDSVATTEAKDSAIDFSMVDEAPPPPPPTSSSPPPPSPVSASDRLESNVRNPSSSASHLASHSPDA</sequence>
<evidence type="ECO:0000256" key="9">
    <source>
        <dbReference type="ARBA" id="ARBA00023242"/>
    </source>
</evidence>
<dbReference type="Gene3D" id="1.20.5.340">
    <property type="match status" value="1"/>
</dbReference>
<keyword evidence="9 10" id="KW-0539">Nucleus</keyword>
<keyword evidence="8" id="KW-0804">Transcription</keyword>
<feature type="region of interest" description="Disordered" evidence="12">
    <location>
        <begin position="535"/>
        <end position="558"/>
    </location>
</feature>
<keyword evidence="3" id="KW-0479">Metal-binding</keyword>
<dbReference type="PRINTS" id="PR00053">
    <property type="entry name" value="FORKHEAD"/>
</dbReference>
<dbReference type="RefSeq" id="XP_029634712.1">
    <property type="nucleotide sequence ID" value="XM_029778852.2"/>
</dbReference>
<accession>A0A6P7S9C9</accession>
<dbReference type="AlphaFoldDB" id="A0A6P7S9C9"/>
<keyword evidence="2" id="KW-0678">Repressor</keyword>
<organism evidence="14 15">
    <name type="scientific">Octopus sinensis</name>
    <name type="common">East Asian common octopus</name>
    <dbReference type="NCBI Taxonomy" id="2607531"/>
    <lineage>
        <taxon>Eukaryota</taxon>
        <taxon>Metazoa</taxon>
        <taxon>Spiralia</taxon>
        <taxon>Lophotrochozoa</taxon>
        <taxon>Mollusca</taxon>
        <taxon>Cephalopoda</taxon>
        <taxon>Coleoidea</taxon>
        <taxon>Octopodiformes</taxon>
        <taxon>Octopoda</taxon>
        <taxon>Incirrata</taxon>
        <taxon>Octopodidae</taxon>
        <taxon>Octopus</taxon>
    </lineage>
</organism>
<feature type="compositionally biased region" description="Polar residues" evidence="12">
    <location>
        <begin position="886"/>
        <end position="901"/>
    </location>
</feature>
<dbReference type="RefSeq" id="XP_036357860.1">
    <property type="nucleotide sequence ID" value="XM_036501967.1"/>
</dbReference>
<reference evidence="15 16" key="1">
    <citation type="submission" date="2025-08" db="UniProtKB">
        <authorList>
            <consortium name="RefSeq"/>
        </authorList>
    </citation>
    <scope>IDENTIFICATION</scope>
</reference>
<dbReference type="KEGG" id="osn:115210326"/>
<dbReference type="InterPro" id="IPR036390">
    <property type="entry name" value="WH_DNA-bd_sf"/>
</dbReference>
<evidence type="ECO:0000313" key="16">
    <source>
        <dbReference type="RefSeq" id="XP_036357858.1"/>
    </source>
</evidence>
<evidence type="ECO:0000256" key="10">
    <source>
        <dbReference type="PROSITE-ProRule" id="PRU00089"/>
    </source>
</evidence>
<evidence type="ECO:0000256" key="1">
    <source>
        <dbReference type="ARBA" id="ARBA00004123"/>
    </source>
</evidence>
<evidence type="ECO:0000256" key="5">
    <source>
        <dbReference type="ARBA" id="ARBA00022833"/>
    </source>
</evidence>
<feature type="compositionally biased region" description="Pro residues" evidence="12">
    <location>
        <begin position="917"/>
        <end position="933"/>
    </location>
</feature>
<keyword evidence="14" id="KW-1185">Reference proteome</keyword>
<evidence type="ECO:0000256" key="6">
    <source>
        <dbReference type="ARBA" id="ARBA00023015"/>
    </source>
</evidence>
<keyword evidence="5" id="KW-0862">Zinc</keyword>
<evidence type="ECO:0000313" key="17">
    <source>
        <dbReference type="RefSeq" id="XP_036357860.1"/>
    </source>
</evidence>
<evidence type="ECO:0000256" key="3">
    <source>
        <dbReference type="ARBA" id="ARBA00022723"/>
    </source>
</evidence>
<feature type="DNA-binding region" description="Fork-head" evidence="10">
    <location>
        <begin position="601"/>
        <end position="693"/>
    </location>
</feature>
<dbReference type="InterPro" id="IPR036388">
    <property type="entry name" value="WH-like_DNA-bd_sf"/>
</dbReference>
<evidence type="ECO:0000313" key="19">
    <source>
        <dbReference type="RefSeq" id="XP_036357862.1"/>
    </source>
</evidence>
<protein>
    <submittedName>
        <fullName evidence="15 16">Forkhead box protein P2 isoform X1</fullName>
    </submittedName>
</protein>
<keyword evidence="4" id="KW-0863">Zinc-finger</keyword>
<evidence type="ECO:0000313" key="15">
    <source>
        <dbReference type="RefSeq" id="XP_029634712.1"/>
    </source>
</evidence>
<evidence type="ECO:0000256" key="11">
    <source>
        <dbReference type="SAM" id="Coils"/>
    </source>
</evidence>
<feature type="coiled-coil region" evidence="11">
    <location>
        <begin position="94"/>
        <end position="121"/>
    </location>
</feature>
<evidence type="ECO:0000313" key="14">
    <source>
        <dbReference type="Proteomes" id="UP000515154"/>
    </source>
</evidence>
<dbReference type="GO" id="GO:0000981">
    <property type="term" value="F:DNA-binding transcription factor activity, RNA polymerase II-specific"/>
    <property type="evidence" value="ECO:0007669"/>
    <property type="project" value="TreeGrafter"/>
</dbReference>
<keyword evidence="11" id="KW-0175">Coiled coil</keyword>
<dbReference type="PANTHER" id="PTHR45796:SF4">
    <property type="entry name" value="FORKHEAD BOX P, ISOFORM C"/>
    <property type="match status" value="1"/>
</dbReference>
<feature type="compositionally biased region" description="Polar residues" evidence="12">
    <location>
        <begin position="214"/>
        <end position="229"/>
    </location>
</feature>
<evidence type="ECO:0000313" key="18">
    <source>
        <dbReference type="RefSeq" id="XP_036357861.1"/>
    </source>
</evidence>
<feature type="compositionally biased region" description="Low complexity" evidence="12">
    <location>
        <begin position="535"/>
        <end position="555"/>
    </location>
</feature>
<dbReference type="RefSeq" id="XP_036357858.1">
    <property type="nucleotide sequence ID" value="XM_036501965.1"/>
</dbReference>
<dbReference type="GO" id="GO:0008270">
    <property type="term" value="F:zinc ion binding"/>
    <property type="evidence" value="ECO:0007669"/>
    <property type="project" value="UniProtKB-KW"/>
</dbReference>
<evidence type="ECO:0000256" key="2">
    <source>
        <dbReference type="ARBA" id="ARBA00022491"/>
    </source>
</evidence>